<sequence length="421" mass="46642">DYCTNPGPVFKRTCIAHSGGFPLNIFNSVVTHRLLMWTTAPLSGSGKETENTQLLEMPPNVLHMFRLDMADIKLYLNAAAVTVRVMLTKALWVEHGVNCVRLPSVEEPADAGSDPILGPVAAPMQRIAGLAARRDLRSLAAGAQAWSSGSICSRDPAFGCQQRGRLCSGPGRPLSTESGQRCSRQRFVFAGGKCRLFSSRAGAEEPPGSPGSQPQISVVGIPDPLTWIRCRVITLLIELYFELDINSAEFHRGVKQALVHVSNKMSRGRYHELKGVVTDEMREYVEEKCKPLTKAQRKQLAVKMEDIIFVLPEDILVVFDEHGRKFCFVVMRFWFLSSHEGPDDPEGTKIFKVTSGEDGSPEKKLATAVYEFHGELKPGTSPDWMVTTVWHWHWKMAEGHKWALGCTLGTHDLAAESLVES</sequence>
<dbReference type="Proteomes" id="UP000250572">
    <property type="component" value="Unassembled WGS sequence"/>
</dbReference>
<dbReference type="GO" id="GO:0032979">
    <property type="term" value="P:protein insertion into mitochondrial inner membrane from matrix"/>
    <property type="evidence" value="ECO:0007669"/>
    <property type="project" value="TreeGrafter"/>
</dbReference>
<accession>A0A315VBQ9</accession>
<dbReference type="STRING" id="33528.ENSGAFP00000011625"/>
<keyword evidence="2" id="KW-1185">Reference proteome</keyword>
<dbReference type="PANTHER" id="PTHR13333">
    <property type="entry name" value="M-AAA PROTEASE-INTERACTING PROTEIN 1, MITOCHONDRIAL"/>
    <property type="match status" value="1"/>
</dbReference>
<gene>
    <name evidence="1" type="ORF">CCH79_00011471</name>
</gene>
<evidence type="ECO:0000313" key="1">
    <source>
        <dbReference type="EMBL" id="PWA20652.1"/>
    </source>
</evidence>
<dbReference type="AlphaFoldDB" id="A0A315VBQ9"/>
<dbReference type="GO" id="GO:0043022">
    <property type="term" value="F:ribosome binding"/>
    <property type="evidence" value="ECO:0007669"/>
    <property type="project" value="TreeGrafter"/>
</dbReference>
<feature type="non-terminal residue" evidence="1">
    <location>
        <position position="1"/>
    </location>
</feature>
<name>A0A315VBQ9_GAMAF</name>
<evidence type="ECO:0000313" key="2">
    <source>
        <dbReference type="Proteomes" id="UP000250572"/>
    </source>
</evidence>
<protein>
    <submittedName>
        <fullName evidence="1">Uncharacterized protein</fullName>
    </submittedName>
</protein>
<comment type="caution">
    <text evidence="1">The sequence shown here is derived from an EMBL/GenBank/DDBJ whole genome shotgun (WGS) entry which is preliminary data.</text>
</comment>
<reference evidence="1 2" key="1">
    <citation type="journal article" date="2018" name="G3 (Bethesda)">
        <title>A High-Quality Reference Genome for the Invasive Mosquitofish Gambusia affinis Using a Chicago Library.</title>
        <authorList>
            <person name="Hoffberg S.L."/>
            <person name="Troendle N.J."/>
            <person name="Glenn T.C."/>
            <person name="Mahmud O."/>
            <person name="Louha S."/>
            <person name="Chalopin D."/>
            <person name="Bennetzen J.L."/>
            <person name="Mauricio R."/>
        </authorList>
    </citation>
    <scope>NUCLEOTIDE SEQUENCE [LARGE SCALE GENOMIC DNA]</scope>
    <source>
        <strain evidence="1">NE01/NJP1002.9</strain>
        <tissue evidence="1">Muscle</tissue>
    </source>
</reference>
<feature type="non-terminal residue" evidence="1">
    <location>
        <position position="421"/>
    </location>
</feature>
<dbReference type="EMBL" id="NHOQ01001935">
    <property type="protein sequence ID" value="PWA20652.1"/>
    <property type="molecule type" value="Genomic_DNA"/>
</dbReference>
<proteinExistence type="predicted"/>
<dbReference type="PANTHER" id="PTHR13333:SF7">
    <property type="entry name" value="M-AAA PROTEASE-INTERACTING PROTEIN 1, MITOCHONDRIAL"/>
    <property type="match status" value="1"/>
</dbReference>
<organism evidence="1 2">
    <name type="scientific">Gambusia affinis</name>
    <name type="common">Western mosquitofish</name>
    <name type="synonym">Heterandria affinis</name>
    <dbReference type="NCBI Taxonomy" id="33528"/>
    <lineage>
        <taxon>Eukaryota</taxon>
        <taxon>Metazoa</taxon>
        <taxon>Chordata</taxon>
        <taxon>Craniata</taxon>
        <taxon>Vertebrata</taxon>
        <taxon>Euteleostomi</taxon>
        <taxon>Actinopterygii</taxon>
        <taxon>Neopterygii</taxon>
        <taxon>Teleostei</taxon>
        <taxon>Neoteleostei</taxon>
        <taxon>Acanthomorphata</taxon>
        <taxon>Ovalentaria</taxon>
        <taxon>Atherinomorphae</taxon>
        <taxon>Cyprinodontiformes</taxon>
        <taxon>Poeciliidae</taxon>
        <taxon>Poeciliinae</taxon>
        <taxon>Gambusia</taxon>
    </lineage>
</organism>
<dbReference type="GO" id="GO:0005743">
    <property type="term" value="C:mitochondrial inner membrane"/>
    <property type="evidence" value="ECO:0007669"/>
    <property type="project" value="TreeGrafter"/>
</dbReference>